<reference evidence="3 4" key="1">
    <citation type="submission" date="2021-06" db="EMBL/GenBank/DDBJ databases">
        <title>Caerostris darwini draft genome.</title>
        <authorList>
            <person name="Kono N."/>
            <person name="Arakawa K."/>
        </authorList>
    </citation>
    <scope>NUCLEOTIDE SEQUENCE [LARGE SCALE GENOMIC DNA]</scope>
</reference>
<protein>
    <recommendedName>
        <fullName evidence="2">DUF7041 domain-containing protein</fullName>
    </recommendedName>
</protein>
<dbReference type="Proteomes" id="UP001054837">
    <property type="component" value="Unassembled WGS sequence"/>
</dbReference>
<gene>
    <name evidence="3" type="ORF">CDAR_528471</name>
</gene>
<evidence type="ECO:0000313" key="4">
    <source>
        <dbReference type="Proteomes" id="UP001054837"/>
    </source>
</evidence>
<dbReference type="Pfam" id="PF23055">
    <property type="entry name" value="DUF7041"/>
    <property type="match status" value="1"/>
</dbReference>
<comment type="caution">
    <text evidence="3">The sequence shown here is derived from an EMBL/GenBank/DDBJ whole genome shotgun (WGS) entry which is preliminary data.</text>
</comment>
<dbReference type="PANTHER" id="PTHR33327">
    <property type="entry name" value="ENDONUCLEASE"/>
    <property type="match status" value="1"/>
</dbReference>
<dbReference type="AlphaFoldDB" id="A0AAV4P510"/>
<organism evidence="3 4">
    <name type="scientific">Caerostris darwini</name>
    <dbReference type="NCBI Taxonomy" id="1538125"/>
    <lineage>
        <taxon>Eukaryota</taxon>
        <taxon>Metazoa</taxon>
        <taxon>Ecdysozoa</taxon>
        <taxon>Arthropoda</taxon>
        <taxon>Chelicerata</taxon>
        <taxon>Arachnida</taxon>
        <taxon>Araneae</taxon>
        <taxon>Araneomorphae</taxon>
        <taxon>Entelegynae</taxon>
        <taxon>Araneoidea</taxon>
        <taxon>Araneidae</taxon>
        <taxon>Caerostris</taxon>
    </lineage>
</organism>
<dbReference type="EMBL" id="BPLQ01002332">
    <property type="protein sequence ID" value="GIX91583.1"/>
    <property type="molecule type" value="Genomic_DNA"/>
</dbReference>
<evidence type="ECO:0000256" key="1">
    <source>
        <dbReference type="SAM" id="MobiDB-lite"/>
    </source>
</evidence>
<feature type="region of interest" description="Disordered" evidence="1">
    <location>
        <begin position="174"/>
        <end position="214"/>
    </location>
</feature>
<evidence type="ECO:0000259" key="2">
    <source>
        <dbReference type="Pfam" id="PF23055"/>
    </source>
</evidence>
<feature type="domain" description="DUF7041" evidence="2">
    <location>
        <begin position="1"/>
        <end position="40"/>
    </location>
</feature>
<feature type="compositionally biased region" description="Polar residues" evidence="1">
    <location>
        <begin position="174"/>
        <end position="183"/>
    </location>
</feature>
<dbReference type="InterPro" id="IPR055469">
    <property type="entry name" value="DUF7041"/>
</dbReference>
<accession>A0AAV4P510</accession>
<sequence length="214" mass="23650">MESQFTLAGATKETTKFHHLVSALQPEELAVVSDIILNQRQMFLSPPLRKDCAQYADSEAQLLRDLITGMQLGYQRPSRLLLEMRGKQILAISNYNLDKLAEMADGIMPTSSAPVINAVATSADQPDLRTMLCEITSRLSRLSVHETSQEVVIKDVLQADPDKLRILSTAFTTGSSNNKQQNVDPHVLTRRKTSSSVIQKKGGRRGDDSVSILD</sequence>
<dbReference type="PANTHER" id="PTHR33327:SF3">
    <property type="entry name" value="RNA-DIRECTED DNA POLYMERASE"/>
    <property type="match status" value="1"/>
</dbReference>
<keyword evidence="4" id="KW-1185">Reference proteome</keyword>
<evidence type="ECO:0000313" key="3">
    <source>
        <dbReference type="EMBL" id="GIX91583.1"/>
    </source>
</evidence>
<proteinExistence type="predicted"/>
<name>A0AAV4P510_9ARAC</name>